<proteinExistence type="predicted"/>
<keyword evidence="1" id="KW-0472">Membrane</keyword>
<evidence type="ECO:0000259" key="2">
    <source>
        <dbReference type="Pfam" id="PF00561"/>
    </source>
</evidence>
<sequence>MNKVSTFWTIILTLGGLYAALALLLFLFQERLIFLPSRPVPFTPEVAGLPYSEHFFPSENGNMLHAWFVFQEGDEDAFNRPAILFCHGNAGNIANRIPLLEIFHGLGYNIFIFDYQGYGKSEGRPGEREILADGLAAFDFMTDELGIAHERILPLGRSMGGPVAAWVAINRNTRALALESTFTNIPDIARKTYPIFPVGLLARVKLPTRDFVKQFDGPVLVAHSPGDMLIPYEMGRILYETAPGTSHWLELAGNHNDGHIATGPAFGQGYQAFINRYFN</sequence>
<dbReference type="SUPFAM" id="SSF53474">
    <property type="entry name" value="alpha/beta-Hydrolases"/>
    <property type="match status" value="1"/>
</dbReference>
<dbReference type="OrthoDB" id="9777090at2"/>
<dbReference type="InterPro" id="IPR000073">
    <property type="entry name" value="AB_hydrolase_1"/>
</dbReference>
<dbReference type="Proteomes" id="UP000254808">
    <property type="component" value="Chromosome"/>
</dbReference>
<feature type="transmembrane region" description="Helical" evidence="1">
    <location>
        <begin position="6"/>
        <end position="28"/>
    </location>
</feature>
<dbReference type="PANTHER" id="PTHR12277">
    <property type="entry name" value="ALPHA/BETA HYDROLASE DOMAIN-CONTAINING PROTEIN"/>
    <property type="match status" value="1"/>
</dbReference>
<evidence type="ECO:0000313" key="4">
    <source>
        <dbReference type="Proteomes" id="UP000254808"/>
    </source>
</evidence>
<dbReference type="Gene3D" id="3.40.50.1820">
    <property type="entry name" value="alpha/beta hydrolase"/>
    <property type="match status" value="1"/>
</dbReference>
<gene>
    <name evidence="3" type="ORF">CYPRO_1404</name>
</gene>
<dbReference type="KEGG" id="cprv:CYPRO_1404"/>
<accession>A0A345UJK8</accession>
<name>A0A345UJK8_9BACT</name>
<keyword evidence="1" id="KW-0812">Transmembrane</keyword>
<keyword evidence="1" id="KW-1133">Transmembrane helix</keyword>
<evidence type="ECO:0000313" key="3">
    <source>
        <dbReference type="EMBL" id="AXJ00660.1"/>
    </source>
</evidence>
<dbReference type="Pfam" id="PF00561">
    <property type="entry name" value="Abhydrolase_1"/>
    <property type="match status" value="1"/>
</dbReference>
<dbReference type="EMBL" id="CP027806">
    <property type="protein sequence ID" value="AXJ00660.1"/>
    <property type="molecule type" value="Genomic_DNA"/>
</dbReference>
<keyword evidence="4" id="KW-1185">Reference proteome</keyword>
<dbReference type="AlphaFoldDB" id="A0A345UJK8"/>
<feature type="domain" description="AB hydrolase-1" evidence="2">
    <location>
        <begin position="81"/>
        <end position="178"/>
    </location>
</feature>
<evidence type="ECO:0000256" key="1">
    <source>
        <dbReference type="SAM" id="Phobius"/>
    </source>
</evidence>
<protein>
    <recommendedName>
        <fullName evidence="2">AB hydrolase-1 domain-containing protein</fullName>
    </recommendedName>
</protein>
<dbReference type="RefSeq" id="WP_114983932.1">
    <property type="nucleotide sequence ID" value="NZ_CP027806.1"/>
</dbReference>
<reference evidence="3 4" key="1">
    <citation type="submission" date="2018-03" db="EMBL/GenBank/DDBJ databases">
        <title>Phenotypic and genomic properties of Cyclonatronum proteinivorum gen. nov., sp. nov., a haloalkaliphilic bacteroidete from soda lakes possessing Na+-translocating rhodopsin.</title>
        <authorList>
            <person name="Toshchakov S.V."/>
            <person name="Korzhenkov A."/>
            <person name="Samarov N.I."/>
            <person name="Kublanov I.V."/>
            <person name="Muntyan M.S."/>
            <person name="Sorokin D.Y."/>
        </authorList>
    </citation>
    <scope>NUCLEOTIDE SEQUENCE [LARGE SCALE GENOMIC DNA]</scope>
    <source>
        <strain evidence="3 4">Omega</strain>
    </source>
</reference>
<organism evidence="3 4">
    <name type="scientific">Cyclonatronum proteinivorum</name>
    <dbReference type="NCBI Taxonomy" id="1457365"/>
    <lineage>
        <taxon>Bacteria</taxon>
        <taxon>Pseudomonadati</taxon>
        <taxon>Balneolota</taxon>
        <taxon>Balneolia</taxon>
        <taxon>Balneolales</taxon>
        <taxon>Cyclonatronaceae</taxon>
        <taxon>Cyclonatronum</taxon>
    </lineage>
</organism>
<dbReference type="InterPro" id="IPR029058">
    <property type="entry name" value="AB_hydrolase_fold"/>
</dbReference>
<dbReference type="PANTHER" id="PTHR12277:SF81">
    <property type="entry name" value="PROTEIN ABHD13"/>
    <property type="match status" value="1"/>
</dbReference>